<dbReference type="EMBL" id="WKKX01000172">
    <property type="protein sequence ID" value="MSE08112.1"/>
    <property type="molecule type" value="Genomic_DNA"/>
</dbReference>
<dbReference type="AlphaFoldDB" id="A0A7X2SSJ6"/>
<gene>
    <name evidence="1" type="ORF">GKC33_05095</name>
</gene>
<dbReference type="InterPro" id="IPR036866">
    <property type="entry name" value="RibonucZ/Hydroxyglut_hydro"/>
</dbReference>
<organism evidence="1 2">
    <name type="scientific">Ligilactobacillus salivarius</name>
    <dbReference type="NCBI Taxonomy" id="1624"/>
    <lineage>
        <taxon>Bacteria</taxon>
        <taxon>Bacillati</taxon>
        <taxon>Bacillota</taxon>
        <taxon>Bacilli</taxon>
        <taxon>Lactobacillales</taxon>
        <taxon>Lactobacillaceae</taxon>
        <taxon>Ligilactobacillus</taxon>
    </lineage>
</organism>
<dbReference type="Proteomes" id="UP000467635">
    <property type="component" value="Unassembled WGS sequence"/>
</dbReference>
<name>A0A7X2SSJ6_9LACO</name>
<sequence length="52" mass="6120">KQLLLTHISARYVGKMVKVLEKEAKKVFPNTKVVKDFDTFNIPFPERKDDEQ</sequence>
<keyword evidence="1" id="KW-0378">Hydrolase</keyword>
<proteinExistence type="predicted"/>
<evidence type="ECO:0000313" key="1">
    <source>
        <dbReference type="EMBL" id="MSE08112.1"/>
    </source>
</evidence>
<accession>A0A7X2SSJ6</accession>
<dbReference type="GO" id="GO:0042781">
    <property type="term" value="F:3'-tRNA processing endoribonuclease activity"/>
    <property type="evidence" value="ECO:0007669"/>
    <property type="project" value="UniProtKB-EC"/>
</dbReference>
<dbReference type="Gene3D" id="3.60.15.10">
    <property type="entry name" value="Ribonuclease Z/Hydroxyacylglutathione hydrolase-like"/>
    <property type="match status" value="1"/>
</dbReference>
<comment type="caution">
    <text evidence="1">The sequence shown here is derived from an EMBL/GenBank/DDBJ whole genome shotgun (WGS) entry which is preliminary data.</text>
</comment>
<protein>
    <submittedName>
        <fullName evidence="1">Ribonuclease Z</fullName>
        <ecNumber evidence="1">3.1.26.11</ecNumber>
    </submittedName>
</protein>
<feature type="non-terminal residue" evidence="1">
    <location>
        <position position="1"/>
    </location>
</feature>
<reference evidence="1 2" key="1">
    <citation type="submission" date="2019-11" db="EMBL/GenBank/DDBJ databases">
        <title>Draft Genome Sequence of Plant Growth-Promoting Rhizosphere-Associated Bacteria.</title>
        <authorList>
            <person name="Vasilyev I.Y."/>
            <person name="Radchenko V."/>
            <person name="Ilnitskaya E.V."/>
        </authorList>
    </citation>
    <scope>NUCLEOTIDE SEQUENCE [LARGE SCALE GENOMIC DNA]</scope>
    <source>
        <strain evidence="1 2">VRA_01-1sq_f</strain>
    </source>
</reference>
<dbReference type="EC" id="3.1.26.11" evidence="1"/>
<evidence type="ECO:0000313" key="2">
    <source>
        <dbReference type="Proteomes" id="UP000467635"/>
    </source>
</evidence>